<keyword evidence="1" id="KW-0418">Kinase</keyword>
<sequence length="446" mass="48245">MHYFLEGTLLESDGTSPCVGCTETGGCATCKAGSFKTPDSYSMSQFKLPSMPIQCETCGVCALNKCIGTVGCQTCDVDEKNKPYPKMKVPNAAATGADLDVCIADLCLDYDYEFIAGGNVDAADRNIYPSNINFYSNALNCKRQATADTTSMLCTNQAGCTACKAGHFLTPNPIVPGTAMCMPCDGCPNSQCKANGCAACPNAVLKNLVRHPWGITGMNRKAAMVCRNATNGVTPFKSRTGLLSSSVWPAPEFGACPARLGDFKINWWQVDDESDITVAKWSSKMEGSSVPFQSNDTVKIVFDAVNNQRVKVTLQYKDKTTLKPVTSTIWGVFPLSQTRVCVALDNNIAYNDANGGMQMQLYFNTPPTWNKRFLLRMTGEPSLTVPLQGYKYGKVTVFAKRAADTKYTLAASLDTGINWKAADLAKLVIYPEEDEWPALVAKAGTL</sequence>
<keyword evidence="1" id="KW-0808">Transferase</keyword>
<reference evidence="1 2" key="1">
    <citation type="journal article" date="2018" name="Plant J.">
        <title>Genome sequences of Chlorella sorokiniana UTEX 1602 and Micractinium conductrix SAG 241.80: implications to maltose excretion by a green alga.</title>
        <authorList>
            <person name="Arriola M.B."/>
            <person name="Velmurugan N."/>
            <person name="Zhang Y."/>
            <person name="Plunkett M.H."/>
            <person name="Hondzo H."/>
            <person name="Barney B.M."/>
        </authorList>
    </citation>
    <scope>NUCLEOTIDE SEQUENCE [LARGE SCALE GENOMIC DNA]</scope>
    <source>
        <strain evidence="2">UTEX 1602</strain>
    </source>
</reference>
<dbReference type="AlphaFoldDB" id="A0A2P6TYK3"/>
<name>A0A2P6TYK3_CHLSO</name>
<evidence type="ECO:0000313" key="2">
    <source>
        <dbReference type="Proteomes" id="UP000239899"/>
    </source>
</evidence>
<protein>
    <submittedName>
        <fullName evidence="1">TKL kinase</fullName>
    </submittedName>
</protein>
<dbReference type="GO" id="GO:0016301">
    <property type="term" value="F:kinase activity"/>
    <property type="evidence" value="ECO:0007669"/>
    <property type="project" value="UniProtKB-KW"/>
</dbReference>
<organism evidence="1 2">
    <name type="scientific">Chlorella sorokiniana</name>
    <name type="common">Freshwater green alga</name>
    <dbReference type="NCBI Taxonomy" id="3076"/>
    <lineage>
        <taxon>Eukaryota</taxon>
        <taxon>Viridiplantae</taxon>
        <taxon>Chlorophyta</taxon>
        <taxon>core chlorophytes</taxon>
        <taxon>Trebouxiophyceae</taxon>
        <taxon>Chlorellales</taxon>
        <taxon>Chlorellaceae</taxon>
        <taxon>Chlorella clade</taxon>
        <taxon>Chlorella</taxon>
    </lineage>
</organism>
<evidence type="ECO:0000313" key="1">
    <source>
        <dbReference type="EMBL" id="PRW59146.1"/>
    </source>
</evidence>
<comment type="caution">
    <text evidence="1">The sequence shown here is derived from an EMBL/GenBank/DDBJ whole genome shotgun (WGS) entry which is preliminary data.</text>
</comment>
<proteinExistence type="predicted"/>
<gene>
    <name evidence="1" type="ORF">C2E21_2159</name>
</gene>
<dbReference type="OrthoDB" id="10349215at2759"/>
<keyword evidence="2" id="KW-1185">Reference proteome</keyword>
<accession>A0A2P6TYK3</accession>
<dbReference type="Proteomes" id="UP000239899">
    <property type="component" value="Unassembled WGS sequence"/>
</dbReference>
<dbReference type="EMBL" id="LHPG02000004">
    <property type="protein sequence ID" value="PRW59146.1"/>
    <property type="molecule type" value="Genomic_DNA"/>
</dbReference>